<accession>A0AAV1IGV8</accession>
<sequence length="268" mass="29657">MATTSASGTVTLPRETIAHLESAAVAEGKTVDELARDYIEAQLRRSRLSQTAKAAYKPKTHLREKMIVPTEAALLFIDVQNYNCHPSGVEAAHFGKGPDMQYWWNRVKEVSPTWTGLRDTCRAAGIEVMYTVIQSLTADGRDQSLDYKISGFHVPPGSFDAQVLDCIAPGPDDIVLPKTSSSVFTSTNVDYILRSLEVKYLVLAGCVTDQCVESAVREACDKHYYVTLVTDACATFTQERHDNSLRAIKGFCRQRTLSQLKQELESAT</sequence>
<dbReference type="Proteomes" id="UP001314263">
    <property type="component" value="Unassembled WGS sequence"/>
</dbReference>
<dbReference type="PANTHER" id="PTHR43540">
    <property type="entry name" value="PEROXYUREIDOACRYLATE/UREIDOACRYLATE AMIDOHYDROLASE-RELATED"/>
    <property type="match status" value="1"/>
</dbReference>
<name>A0AAV1IGV8_9CHLO</name>
<evidence type="ECO:0000313" key="5">
    <source>
        <dbReference type="Proteomes" id="UP001314263"/>
    </source>
</evidence>
<dbReference type="SUPFAM" id="SSF52499">
    <property type="entry name" value="Isochorismatase-like hydrolases"/>
    <property type="match status" value="1"/>
</dbReference>
<evidence type="ECO:0000313" key="4">
    <source>
        <dbReference type="EMBL" id="CAK0785158.1"/>
    </source>
</evidence>
<proteinExistence type="inferred from homology"/>
<dbReference type="PRINTS" id="PR01398">
    <property type="entry name" value="ISCHRISMTASE"/>
</dbReference>
<keyword evidence="5" id="KW-1185">Reference proteome</keyword>
<comment type="similarity">
    <text evidence="1">Belongs to the isochorismatase family.</text>
</comment>
<organism evidence="4 5">
    <name type="scientific">Coccomyxa viridis</name>
    <dbReference type="NCBI Taxonomy" id="1274662"/>
    <lineage>
        <taxon>Eukaryota</taxon>
        <taxon>Viridiplantae</taxon>
        <taxon>Chlorophyta</taxon>
        <taxon>core chlorophytes</taxon>
        <taxon>Trebouxiophyceae</taxon>
        <taxon>Trebouxiophyceae incertae sedis</taxon>
        <taxon>Coccomyxaceae</taxon>
        <taxon>Coccomyxa</taxon>
    </lineage>
</organism>
<dbReference type="AlphaFoldDB" id="A0AAV1IGV8"/>
<reference evidence="4 5" key="1">
    <citation type="submission" date="2023-10" db="EMBL/GenBank/DDBJ databases">
        <authorList>
            <person name="Maclean D."/>
            <person name="Macfadyen A."/>
        </authorList>
    </citation>
    <scope>NUCLEOTIDE SEQUENCE [LARGE SCALE GENOMIC DNA]</scope>
</reference>
<evidence type="ECO:0000256" key="2">
    <source>
        <dbReference type="ARBA" id="ARBA00022801"/>
    </source>
</evidence>
<feature type="domain" description="Isochorismatase-like" evidence="3">
    <location>
        <begin position="73"/>
        <end position="250"/>
    </location>
</feature>
<dbReference type="PANTHER" id="PTHR43540:SF1">
    <property type="entry name" value="ISOCHORISMATASE HYDROLASE"/>
    <property type="match status" value="1"/>
</dbReference>
<comment type="caution">
    <text evidence="4">The sequence shown here is derived from an EMBL/GenBank/DDBJ whole genome shotgun (WGS) entry which is preliminary data.</text>
</comment>
<keyword evidence="2" id="KW-0378">Hydrolase</keyword>
<evidence type="ECO:0000259" key="3">
    <source>
        <dbReference type="Pfam" id="PF00857"/>
    </source>
</evidence>
<dbReference type="InterPro" id="IPR036380">
    <property type="entry name" value="Isochorismatase-like_sf"/>
</dbReference>
<gene>
    <name evidence="4" type="ORF">CVIRNUC_008364</name>
</gene>
<dbReference type="CDD" id="cd00431">
    <property type="entry name" value="cysteine_hydrolases"/>
    <property type="match status" value="1"/>
</dbReference>
<evidence type="ECO:0000256" key="1">
    <source>
        <dbReference type="ARBA" id="ARBA00006336"/>
    </source>
</evidence>
<dbReference type="EMBL" id="CAUYUE010000012">
    <property type="protein sequence ID" value="CAK0785158.1"/>
    <property type="molecule type" value="Genomic_DNA"/>
</dbReference>
<dbReference type="GO" id="GO:0008908">
    <property type="term" value="F:isochorismatase activity"/>
    <property type="evidence" value="ECO:0007669"/>
    <property type="project" value="InterPro"/>
</dbReference>
<dbReference type="InterPro" id="IPR016291">
    <property type="entry name" value="Isochorismatase"/>
</dbReference>
<dbReference type="InterPro" id="IPR050272">
    <property type="entry name" value="Isochorismatase-like_hydrls"/>
</dbReference>
<dbReference type="Gene3D" id="3.40.50.850">
    <property type="entry name" value="Isochorismatase-like"/>
    <property type="match status" value="1"/>
</dbReference>
<protein>
    <recommendedName>
        <fullName evidence="3">Isochorismatase-like domain-containing protein</fullName>
    </recommendedName>
</protein>
<dbReference type="InterPro" id="IPR000868">
    <property type="entry name" value="Isochorismatase-like_dom"/>
</dbReference>
<dbReference type="Pfam" id="PF00857">
    <property type="entry name" value="Isochorismatase"/>
    <property type="match status" value="1"/>
</dbReference>